<gene>
    <name evidence="2" type="ORF">BDW42DRAFT_88905</name>
</gene>
<evidence type="ECO:0000256" key="1">
    <source>
        <dbReference type="SAM" id="MobiDB-lite"/>
    </source>
</evidence>
<dbReference type="Proteomes" id="UP000235023">
    <property type="component" value="Unassembled WGS sequence"/>
</dbReference>
<dbReference type="AlphaFoldDB" id="A0A2J5HWH0"/>
<keyword evidence="3" id="KW-1185">Reference proteome</keyword>
<evidence type="ECO:0000313" key="3">
    <source>
        <dbReference type="Proteomes" id="UP000235023"/>
    </source>
</evidence>
<feature type="compositionally biased region" description="Polar residues" evidence="1">
    <location>
        <begin position="48"/>
        <end position="68"/>
    </location>
</feature>
<protein>
    <submittedName>
        <fullName evidence="2">Uncharacterized protein</fullName>
    </submittedName>
</protein>
<feature type="region of interest" description="Disordered" evidence="1">
    <location>
        <begin position="1"/>
        <end position="100"/>
    </location>
</feature>
<proteinExistence type="predicted"/>
<accession>A0A2J5HWH0</accession>
<evidence type="ECO:0000313" key="2">
    <source>
        <dbReference type="EMBL" id="PLN81723.1"/>
    </source>
</evidence>
<name>A0A2J5HWH0_9EURO</name>
<sequence length="100" mass="11354">MSVTVDNLHDSHSNVTGYCSRKKRKEKTRNPPSPHSFMHPPGIHNDAHNISSHIISYQQNLTDGSNNPPRHLSPPSNRPRKMNQGSDVHLYFALPPRLQK</sequence>
<dbReference type="EMBL" id="KZ559533">
    <property type="protein sequence ID" value="PLN81723.1"/>
    <property type="molecule type" value="Genomic_DNA"/>
</dbReference>
<organism evidence="2 3">
    <name type="scientific">Aspergillus taichungensis</name>
    <dbReference type="NCBI Taxonomy" id="482145"/>
    <lineage>
        <taxon>Eukaryota</taxon>
        <taxon>Fungi</taxon>
        <taxon>Dikarya</taxon>
        <taxon>Ascomycota</taxon>
        <taxon>Pezizomycotina</taxon>
        <taxon>Eurotiomycetes</taxon>
        <taxon>Eurotiomycetidae</taxon>
        <taxon>Eurotiales</taxon>
        <taxon>Aspergillaceae</taxon>
        <taxon>Aspergillus</taxon>
        <taxon>Aspergillus subgen. Circumdati</taxon>
    </lineage>
</organism>
<reference evidence="3" key="1">
    <citation type="submission" date="2017-12" db="EMBL/GenBank/DDBJ databases">
        <authorList>
            <consortium name="DOE Joint Genome Institute"/>
            <person name="Mondo S.J."/>
            <person name="Kjaerbolling I."/>
            <person name="Vesth T.C."/>
            <person name="Frisvad J.C."/>
            <person name="Nybo J.L."/>
            <person name="Theobald S."/>
            <person name="Kuo A."/>
            <person name="Bowyer P."/>
            <person name="Matsuda Y."/>
            <person name="Lyhne E.K."/>
            <person name="Kogle M.E."/>
            <person name="Clum A."/>
            <person name="Lipzen A."/>
            <person name="Salamov A."/>
            <person name="Ngan C.Y."/>
            <person name="Daum C."/>
            <person name="Chiniquy J."/>
            <person name="Barry K."/>
            <person name="LaButti K."/>
            <person name="Haridas S."/>
            <person name="Simmons B.A."/>
            <person name="Magnuson J.K."/>
            <person name="Mortensen U.H."/>
            <person name="Larsen T.O."/>
            <person name="Grigoriev I.V."/>
            <person name="Baker S.E."/>
            <person name="Andersen M.R."/>
            <person name="Nordberg H.P."/>
            <person name="Cantor M.N."/>
            <person name="Hua S.X."/>
        </authorList>
    </citation>
    <scope>NUCLEOTIDE SEQUENCE [LARGE SCALE GENOMIC DNA]</scope>
    <source>
        <strain evidence="3">IBT 19404</strain>
    </source>
</reference>